<dbReference type="GO" id="GO:0005886">
    <property type="term" value="C:plasma membrane"/>
    <property type="evidence" value="ECO:0007669"/>
    <property type="project" value="UniProtKB-SubCell"/>
</dbReference>
<comment type="subcellular location">
    <subcellularLocation>
        <location evidence="1">Cell membrane</location>
        <topology evidence="1">Lipid-anchor</topology>
    </subcellularLocation>
</comment>
<feature type="chain" id="PRO_5037915625" evidence="7">
    <location>
        <begin position="30"/>
        <end position="337"/>
    </location>
</feature>
<evidence type="ECO:0000256" key="1">
    <source>
        <dbReference type="ARBA" id="ARBA00004193"/>
    </source>
</evidence>
<dbReference type="PANTHER" id="PTHR34296:SF2">
    <property type="entry name" value="ABC TRANSPORTER GUANOSINE-BINDING PROTEIN NUPN"/>
    <property type="match status" value="1"/>
</dbReference>
<dbReference type="RefSeq" id="WP_127073310.1">
    <property type="nucleotide sequence ID" value="NZ_BMKB01000001.1"/>
</dbReference>
<dbReference type="AlphaFoldDB" id="A0A916VVC7"/>
<keyword evidence="3" id="KW-1003">Cell membrane</keyword>
<sequence>MSNKKHFKGLSALAGGVALTALMAGTAFADPALVYDGGGKFDASFNEAAYNGAEWFSQETGIGYQDLEIAGDAQREQAIRQFAARGNSPIALPGFSWETALRAVAPDFPDTAFVIIDTVVDDLPNVRSVVFKEHEGSFLVGALAAMASESGTIGFVPAFDFSLLNAFGCGYRQGAAYINPDIEIIETAIGTGFDAFNNPGGGTEVARSQIDRGADVIYHAAGGAGVGVLQAAADAGILGIGVDSNQNHLHPGQVLTSMLKRVDVAVFNAFNDYNNDAWTNDVQVLGLAEEGVGAAFDEHNADLITDEMRAQIEEITTMIVSGEIVVHDYRDDSSCPV</sequence>
<keyword evidence="4 7" id="KW-0732">Signal</keyword>
<dbReference type="InterPro" id="IPR050957">
    <property type="entry name" value="BMP_lipoprotein"/>
</dbReference>
<evidence type="ECO:0000256" key="4">
    <source>
        <dbReference type="ARBA" id="ARBA00022729"/>
    </source>
</evidence>
<evidence type="ECO:0000313" key="10">
    <source>
        <dbReference type="Proteomes" id="UP000596977"/>
    </source>
</evidence>
<dbReference type="Gene3D" id="3.40.50.2300">
    <property type="match status" value="2"/>
</dbReference>
<dbReference type="CDD" id="cd06354">
    <property type="entry name" value="PBP1_PrnA-like"/>
    <property type="match status" value="1"/>
</dbReference>
<proteinExistence type="inferred from homology"/>
<accession>A0A916VVC7</accession>
<evidence type="ECO:0000256" key="2">
    <source>
        <dbReference type="ARBA" id="ARBA00008610"/>
    </source>
</evidence>
<comment type="caution">
    <text evidence="9">The sequence shown here is derived from an EMBL/GenBank/DDBJ whole genome shotgun (WGS) entry which is preliminary data.</text>
</comment>
<evidence type="ECO:0000256" key="5">
    <source>
        <dbReference type="ARBA" id="ARBA00023136"/>
    </source>
</evidence>
<keyword evidence="6" id="KW-0449">Lipoprotein</keyword>
<dbReference type="InterPro" id="IPR003760">
    <property type="entry name" value="PnrA-like"/>
</dbReference>
<feature type="signal peptide" evidence="7">
    <location>
        <begin position="1"/>
        <end position="29"/>
    </location>
</feature>
<reference evidence="9 10" key="1">
    <citation type="journal article" date="2014" name="Int. J. Syst. Evol. Microbiol.">
        <title>Complete genome sequence of Corynebacterium casei LMG S-19264T (=DSM 44701T), isolated from a smear-ripened cheese.</title>
        <authorList>
            <consortium name="US DOE Joint Genome Institute (JGI-PGF)"/>
            <person name="Walter F."/>
            <person name="Albersmeier A."/>
            <person name="Kalinowski J."/>
            <person name="Ruckert C."/>
        </authorList>
    </citation>
    <scope>NUCLEOTIDE SEQUENCE [LARGE SCALE GENOMIC DNA]</scope>
    <source>
        <strain evidence="9 10">CGMCC 1.15896</strain>
    </source>
</reference>
<dbReference type="OrthoDB" id="9784230at2"/>
<keyword evidence="5" id="KW-0472">Membrane</keyword>
<name>A0A916VVC7_9HYPH</name>
<keyword evidence="10" id="KW-1185">Reference proteome</keyword>
<dbReference type="EMBL" id="BMKB01000001">
    <property type="protein sequence ID" value="GGA39884.1"/>
    <property type="molecule type" value="Genomic_DNA"/>
</dbReference>
<gene>
    <name evidence="9" type="ORF">GCM10011499_06670</name>
</gene>
<comment type="similarity">
    <text evidence="2">Belongs to the BMP lipoprotein family.</text>
</comment>
<organism evidence="9 10">
    <name type="scientific">Pelagibacterium lentulum</name>
    <dbReference type="NCBI Taxonomy" id="2029865"/>
    <lineage>
        <taxon>Bacteria</taxon>
        <taxon>Pseudomonadati</taxon>
        <taxon>Pseudomonadota</taxon>
        <taxon>Alphaproteobacteria</taxon>
        <taxon>Hyphomicrobiales</taxon>
        <taxon>Devosiaceae</taxon>
        <taxon>Pelagibacterium</taxon>
    </lineage>
</organism>
<evidence type="ECO:0000259" key="8">
    <source>
        <dbReference type="Pfam" id="PF02608"/>
    </source>
</evidence>
<dbReference type="Proteomes" id="UP000596977">
    <property type="component" value="Unassembled WGS sequence"/>
</dbReference>
<protein>
    <submittedName>
        <fullName evidence="9">BMP family ABC transporter substrate-binding protein</fullName>
    </submittedName>
</protein>
<dbReference type="Pfam" id="PF02608">
    <property type="entry name" value="Bmp"/>
    <property type="match status" value="1"/>
</dbReference>
<evidence type="ECO:0000256" key="7">
    <source>
        <dbReference type="SAM" id="SignalP"/>
    </source>
</evidence>
<evidence type="ECO:0000313" key="9">
    <source>
        <dbReference type="EMBL" id="GGA39884.1"/>
    </source>
</evidence>
<dbReference type="PANTHER" id="PTHR34296">
    <property type="entry name" value="TRANSCRIPTIONAL ACTIVATOR PROTEIN MED"/>
    <property type="match status" value="1"/>
</dbReference>
<evidence type="ECO:0000256" key="3">
    <source>
        <dbReference type="ARBA" id="ARBA00022475"/>
    </source>
</evidence>
<feature type="domain" description="ABC transporter substrate-binding protein PnrA-like" evidence="8">
    <location>
        <begin position="37"/>
        <end position="328"/>
    </location>
</feature>
<dbReference type="InterPro" id="IPR028082">
    <property type="entry name" value="Peripla_BP_I"/>
</dbReference>
<dbReference type="SUPFAM" id="SSF53822">
    <property type="entry name" value="Periplasmic binding protein-like I"/>
    <property type="match status" value="1"/>
</dbReference>
<evidence type="ECO:0000256" key="6">
    <source>
        <dbReference type="ARBA" id="ARBA00023288"/>
    </source>
</evidence>